<evidence type="ECO:0000313" key="3">
    <source>
        <dbReference type="EMBL" id="GAA3858330.1"/>
    </source>
</evidence>
<gene>
    <name evidence="3" type="ORF">GCM10022380_89220</name>
</gene>
<dbReference type="Proteomes" id="UP001501624">
    <property type="component" value="Unassembled WGS sequence"/>
</dbReference>
<feature type="region of interest" description="Disordered" evidence="1">
    <location>
        <begin position="142"/>
        <end position="167"/>
    </location>
</feature>
<dbReference type="EMBL" id="BAABCM010000031">
    <property type="protein sequence ID" value="GAA3858330.1"/>
    <property type="molecule type" value="Genomic_DNA"/>
</dbReference>
<keyword evidence="2" id="KW-1133">Transmembrane helix</keyword>
<protein>
    <recommendedName>
        <fullName evidence="5">Integral membrane protein</fullName>
    </recommendedName>
</protein>
<sequence>MWSRHIRRWAPPAGAATVSALAVGVPTDVIDTALFTRMTPVRWWEPPVLVLTALLAGLWVAIPRPTGDVRGRGGVLGAVTAAVFAVGCPVCNKIVVALLGISGALGVWAPVQPVLAGLSLLALMAAVLMRWRRRTCPVDLPAQVTPGASPDARTPRASGPSTASIPR</sequence>
<feature type="transmembrane region" description="Helical" evidence="2">
    <location>
        <begin position="74"/>
        <end position="101"/>
    </location>
</feature>
<keyword evidence="2" id="KW-0812">Transmembrane</keyword>
<evidence type="ECO:0000256" key="2">
    <source>
        <dbReference type="SAM" id="Phobius"/>
    </source>
</evidence>
<feature type="transmembrane region" description="Helical" evidence="2">
    <location>
        <begin position="43"/>
        <end position="62"/>
    </location>
</feature>
<keyword evidence="4" id="KW-1185">Reference proteome</keyword>
<proteinExistence type="predicted"/>
<keyword evidence="2" id="KW-0472">Membrane</keyword>
<organism evidence="3 4">
    <name type="scientific">Amycolatopsis tucumanensis</name>
    <dbReference type="NCBI Taxonomy" id="401106"/>
    <lineage>
        <taxon>Bacteria</taxon>
        <taxon>Bacillati</taxon>
        <taxon>Actinomycetota</taxon>
        <taxon>Actinomycetes</taxon>
        <taxon>Pseudonocardiales</taxon>
        <taxon>Pseudonocardiaceae</taxon>
        <taxon>Amycolatopsis</taxon>
    </lineage>
</organism>
<accession>A0ABP7JXS9</accession>
<feature type="transmembrane region" description="Helical" evidence="2">
    <location>
        <begin position="107"/>
        <end position="128"/>
    </location>
</feature>
<name>A0ABP7JXS9_9PSEU</name>
<evidence type="ECO:0000256" key="1">
    <source>
        <dbReference type="SAM" id="MobiDB-lite"/>
    </source>
</evidence>
<evidence type="ECO:0008006" key="5">
    <source>
        <dbReference type="Google" id="ProtNLM"/>
    </source>
</evidence>
<comment type="caution">
    <text evidence="3">The sequence shown here is derived from an EMBL/GenBank/DDBJ whole genome shotgun (WGS) entry which is preliminary data.</text>
</comment>
<evidence type="ECO:0000313" key="4">
    <source>
        <dbReference type="Proteomes" id="UP001501624"/>
    </source>
</evidence>
<reference evidence="4" key="1">
    <citation type="journal article" date="2019" name="Int. J. Syst. Evol. Microbiol.">
        <title>The Global Catalogue of Microorganisms (GCM) 10K type strain sequencing project: providing services to taxonomists for standard genome sequencing and annotation.</title>
        <authorList>
            <consortium name="The Broad Institute Genomics Platform"/>
            <consortium name="The Broad Institute Genome Sequencing Center for Infectious Disease"/>
            <person name="Wu L."/>
            <person name="Ma J."/>
        </authorList>
    </citation>
    <scope>NUCLEOTIDE SEQUENCE [LARGE SCALE GENOMIC DNA]</scope>
    <source>
        <strain evidence="4">JCM 17017</strain>
    </source>
</reference>